<gene>
    <name evidence="3" type="ORF">D8Y22_10750</name>
</gene>
<evidence type="ECO:0000256" key="1">
    <source>
        <dbReference type="SAM" id="MobiDB-lite"/>
    </source>
</evidence>
<comment type="caution">
    <text evidence="3">The sequence shown here is derived from an EMBL/GenBank/DDBJ whole genome shotgun (WGS) entry which is preliminary data.</text>
</comment>
<evidence type="ECO:0000256" key="2">
    <source>
        <dbReference type="SAM" id="Phobius"/>
    </source>
</evidence>
<sequence length="388" mass="42361">MTRSTNVTKASKKVVAQVIKPVLPAVMIAVAIAVTTTVTFWLAGWTGVVPPVVIPVTGTTMSEMQVLFLTAFLLGLLIGGCYLLYRNYREALHRRWEQYSTWAKAMISGWIAALSVALVLSVGYVLEWLTLAILFVGVLLSWPLAVGTVLVWYRRSSRASSAVDSIKVGYVLTRGLESRTLSMIVGLLVAIGSGLAIAALTWYFGRYLWWLPVICAGLVWGVVTLGLYNRRENRTVERTDLVIADITTPESRDVRELTVRNTSHRPIDLSAALIRDTDLDLYRTGVDTTIRPGEDGTFEIAESFSLEPNDDAIRLPLGYNLKRGGETPVVFTKAGAVYYLQWAEKPASAVGRDSSKHVAESTTTDDRQPPAETPGSVIGSTGAPAPQD</sequence>
<feature type="transmembrane region" description="Helical" evidence="2">
    <location>
        <begin position="181"/>
        <end position="203"/>
    </location>
</feature>
<accession>A0A4S3TL30</accession>
<keyword evidence="2" id="KW-0472">Membrane</keyword>
<keyword evidence="2" id="KW-1133">Transmembrane helix</keyword>
<proteinExistence type="predicted"/>
<feature type="region of interest" description="Disordered" evidence="1">
    <location>
        <begin position="346"/>
        <end position="388"/>
    </location>
</feature>
<feature type="transmembrane region" description="Helical" evidence="2">
    <location>
        <begin position="64"/>
        <end position="85"/>
    </location>
</feature>
<evidence type="ECO:0000313" key="3">
    <source>
        <dbReference type="EMBL" id="THE64841.1"/>
    </source>
</evidence>
<feature type="compositionally biased region" description="Basic and acidic residues" evidence="1">
    <location>
        <begin position="353"/>
        <end position="369"/>
    </location>
</feature>
<feature type="transmembrane region" description="Helical" evidence="2">
    <location>
        <begin position="21"/>
        <end position="44"/>
    </location>
</feature>
<reference evidence="3 4" key="1">
    <citation type="submission" date="2018-10" db="EMBL/GenBank/DDBJ databases">
        <title>Natronolimnobius sp. XQ-INN 246 isolated from Inner Mongolia Autonomous Region of China.</title>
        <authorList>
            <person name="Xue Q."/>
        </authorList>
    </citation>
    <scope>NUCLEOTIDE SEQUENCE [LARGE SCALE GENOMIC DNA]</scope>
    <source>
        <strain evidence="3 4">XQ-INN 246</strain>
    </source>
</reference>
<dbReference type="AlphaFoldDB" id="A0A4S3TL30"/>
<protein>
    <submittedName>
        <fullName evidence="3">Uncharacterized protein</fullName>
    </submittedName>
</protein>
<keyword evidence="4" id="KW-1185">Reference proteome</keyword>
<name>A0A4S3TL30_9EURY</name>
<feature type="transmembrane region" description="Helical" evidence="2">
    <location>
        <begin position="105"/>
        <end position="126"/>
    </location>
</feature>
<dbReference type="Proteomes" id="UP000318864">
    <property type="component" value="Unassembled WGS sequence"/>
</dbReference>
<feature type="transmembrane region" description="Helical" evidence="2">
    <location>
        <begin position="132"/>
        <end position="153"/>
    </location>
</feature>
<organism evidence="3 4">
    <name type="scientific">Salinadaptatus halalkaliphilus</name>
    <dbReference type="NCBI Taxonomy" id="2419781"/>
    <lineage>
        <taxon>Archaea</taxon>
        <taxon>Methanobacteriati</taxon>
        <taxon>Methanobacteriota</taxon>
        <taxon>Stenosarchaea group</taxon>
        <taxon>Halobacteria</taxon>
        <taxon>Halobacteriales</taxon>
        <taxon>Natrialbaceae</taxon>
        <taxon>Salinadaptatus</taxon>
    </lineage>
</organism>
<keyword evidence="2" id="KW-0812">Transmembrane</keyword>
<dbReference type="EMBL" id="RBZW01000024">
    <property type="protein sequence ID" value="THE64841.1"/>
    <property type="molecule type" value="Genomic_DNA"/>
</dbReference>
<feature type="transmembrane region" description="Helical" evidence="2">
    <location>
        <begin position="209"/>
        <end position="228"/>
    </location>
</feature>
<dbReference type="OrthoDB" id="170367at2157"/>
<evidence type="ECO:0000313" key="4">
    <source>
        <dbReference type="Proteomes" id="UP000318864"/>
    </source>
</evidence>